<reference evidence="1" key="1">
    <citation type="submission" date="2015-07" db="EMBL/GenBank/DDBJ databases">
        <title>Adaptation to a free-living lifestyle via gene acquisitions in the diplomonad Trepomonas sp. PC1.</title>
        <authorList>
            <person name="Xu F."/>
            <person name="Jerlstrom-Hultqvist J."/>
            <person name="Kolisko M."/>
            <person name="Simpson A.G.B."/>
            <person name="Roger A.J."/>
            <person name="Svard S.G."/>
            <person name="Andersson J.O."/>
        </authorList>
    </citation>
    <scope>NUCLEOTIDE SEQUENCE</scope>
    <source>
        <strain evidence="1">PC1</strain>
    </source>
</reference>
<sequence length="329" mass="38100">EVVYDLICCIKAATDIFIDEKIQLVNLVKTDKSIVSESVYQLIQEKIYEVYDIKRDQLKETTTEKMISLDLGTGFYIGMIHEMNGNYESFEKGFYVNGKSIKYDLNPKQKQKSDIYVNPTFDLSLVPKYLKLNQVEKILDNTALSQTDQDWVQIQHFKKYLYTAPKNRILVNPVELCSNIQISVPHLQFEVDILHVFLVLMLHIQNAIQKEKLSYARIRFSVPITAEQVHKKFMLSAAKAVFGEHVQLTTEPEAAVSYMISCQNEEDIFQKYNHILLMDGGDGTFDYIMMKKHLHKEKTIWSECYGNAYTNAGAILYDSFYKVMTGVFQ</sequence>
<feature type="non-terminal residue" evidence="1">
    <location>
        <position position="1"/>
    </location>
</feature>
<accession>A0A146JWD5</accession>
<name>A0A146JWD5_9EUKA</name>
<evidence type="ECO:0000313" key="1">
    <source>
        <dbReference type="EMBL" id="JAP88900.1"/>
    </source>
</evidence>
<organism evidence="1">
    <name type="scientific">Trepomonas sp. PC1</name>
    <dbReference type="NCBI Taxonomy" id="1076344"/>
    <lineage>
        <taxon>Eukaryota</taxon>
        <taxon>Metamonada</taxon>
        <taxon>Diplomonadida</taxon>
        <taxon>Hexamitidae</taxon>
        <taxon>Hexamitinae</taxon>
        <taxon>Trepomonas</taxon>
    </lineage>
</organism>
<dbReference type="EMBL" id="GDID01007706">
    <property type="protein sequence ID" value="JAP88900.1"/>
    <property type="molecule type" value="Transcribed_RNA"/>
</dbReference>
<gene>
    <name evidence="1" type="ORF">TPC1_31605</name>
</gene>
<dbReference type="AlphaFoldDB" id="A0A146JWD5"/>
<proteinExistence type="predicted"/>
<dbReference type="Gene3D" id="3.30.420.40">
    <property type="match status" value="1"/>
</dbReference>
<protein>
    <submittedName>
        <fullName evidence="1">Uncharacterized protein</fullName>
    </submittedName>
</protein>